<evidence type="ECO:0000256" key="12">
    <source>
        <dbReference type="SAM" id="MobiDB-lite"/>
    </source>
</evidence>
<dbReference type="InterPro" id="IPR007110">
    <property type="entry name" value="Ig-like_dom"/>
</dbReference>
<dbReference type="SUPFAM" id="SSF117916">
    <property type="entry name" value="Fe-S cluster assembly (FSCA) domain-like"/>
    <property type="match status" value="1"/>
</dbReference>
<dbReference type="InterPro" id="IPR013783">
    <property type="entry name" value="Ig-like_fold"/>
</dbReference>
<dbReference type="PANTHER" id="PTHR11178:SF46">
    <property type="entry name" value="NFU1 IRON-SULFUR CLUSTER SCAFFOLD HOMOLOG, MITOCHONDRIAL"/>
    <property type="match status" value="1"/>
</dbReference>
<evidence type="ECO:0000256" key="2">
    <source>
        <dbReference type="ARBA" id="ARBA00006420"/>
    </source>
</evidence>
<comment type="subunit">
    <text evidence="10">Monomer and homohexamer; the apo-NFU1 is a monomer, while the holo-NFU1 is a hexamer composed of a trimer of dimer that is probably linked by some 4Fe-4S cluster. Interacts with HIRA and EPM2A/laforin. Interacts with BOLA3. Interacts with HSPA9.</text>
</comment>
<evidence type="ECO:0000256" key="3">
    <source>
        <dbReference type="ARBA" id="ARBA00018782"/>
    </source>
</evidence>
<dbReference type="FunFam" id="3.30.300.130:FF:000001">
    <property type="entry name" value="NFU1 iron-sulfur cluster scaffold"/>
    <property type="match status" value="1"/>
</dbReference>
<dbReference type="PROSITE" id="PS50835">
    <property type="entry name" value="IG_LIKE"/>
    <property type="match status" value="1"/>
</dbReference>
<dbReference type="GO" id="GO:0016226">
    <property type="term" value="P:iron-sulfur cluster assembly"/>
    <property type="evidence" value="ECO:0007669"/>
    <property type="project" value="InterPro"/>
</dbReference>
<dbReference type="InterPro" id="IPR036179">
    <property type="entry name" value="Ig-like_dom_sf"/>
</dbReference>
<proteinExistence type="inferred from homology"/>
<dbReference type="Gene3D" id="3.90.930.1">
    <property type="match status" value="1"/>
</dbReference>
<evidence type="ECO:0000256" key="4">
    <source>
        <dbReference type="ARBA" id="ARBA00022723"/>
    </source>
</evidence>
<dbReference type="InterPro" id="IPR034904">
    <property type="entry name" value="FSCA_dom_sf"/>
</dbReference>
<dbReference type="GO" id="GO:0005739">
    <property type="term" value="C:mitochondrion"/>
    <property type="evidence" value="ECO:0007669"/>
    <property type="project" value="UniProtKB-SubCell"/>
</dbReference>
<comment type="caution">
    <text evidence="15">The sequence shown here is derived from an EMBL/GenBank/DDBJ whole genome shotgun (WGS) entry which is preliminary data.</text>
</comment>
<evidence type="ECO:0000313" key="16">
    <source>
        <dbReference type="Proteomes" id="UP000579812"/>
    </source>
</evidence>
<comment type="subcellular location">
    <subcellularLocation>
        <location evidence="1">Mitochondrion</location>
    </subcellularLocation>
</comment>
<dbReference type="InterPro" id="IPR001075">
    <property type="entry name" value="NIF_FeS_clus_asmbl_NifU_C"/>
</dbReference>
<keyword evidence="5" id="KW-0809">Transit peptide</keyword>
<evidence type="ECO:0000256" key="7">
    <source>
        <dbReference type="ARBA" id="ARBA00023014"/>
    </source>
</evidence>
<dbReference type="PANTHER" id="PTHR11178">
    <property type="entry name" value="IRON-SULFUR CLUSTER SCAFFOLD PROTEIN NFU-RELATED"/>
    <property type="match status" value="1"/>
</dbReference>
<feature type="compositionally biased region" description="Low complexity" evidence="12">
    <location>
        <begin position="664"/>
        <end position="677"/>
    </location>
</feature>
<dbReference type="Pfam" id="PF01106">
    <property type="entry name" value="NifU"/>
    <property type="match status" value="1"/>
</dbReference>
<sequence>MAKGVSKEEDGSLTFKSLSLNDNGKYKYHAFSNDGTEIGTGEEEIQVYAKAPKPTVTFDCDADLNATLTCDIGNRIDLTRSWYKEHKIIQNEKNPQLFLTFTQTQENKTYSCGVSNPVSNEQSYGPGPDPEVFGSEFNFMVSLLAGGGALLLLISVLIICACPRPVSFASLDGDARHAASVVVSLDEDSGQKFPESAVQSSPPELSDELTAALTAGRWWTIMEVSSPISEEPEYGDLTSVQWWGTLEAGETSCPKSLVFSDESDKAESLHSGFSDATLKTKESWRQKETQGASMTPRSRQGAPASANTKKRDRTSSMVFNDAFKKAESLHSGFSDATMKTTEHQRKWRQKKPQGAPVLSGSEKAECVGSALSNESLKTTKQGRQQQKKWRQNKPAVSLQGAPVTTGSQQRGKLRVPEYLRQHLLKAASELGAPVSARSPQVAPMPTVSPQDTPMRTMSLQKEVVPEAGPAAAEASSLFCSWSTHAQQDTPNKTPERQRLKIPEPLRQEMLQLLAQASSEKGAPAPNKTSERQRLKIPEPLKQELLQVSPRASSEKGAAVPSKTSERQRLKILQPLRQELLQLSPPTSSVKGAPVPQKTPERQRLKIPEPLRQELLQQKPQASPVQGAPMPSNSSQEAPLPARNPVHSGTLQGAGALARSPPPEAEAVPAEPPKGAAVPSKIHTKKWKLSEYQNMPVSATQGLPMPSRTSNMIQEVTSQRLHALTSMAAYRSIGVGRNLSALLTRSYPVCSYHGTGLTRPPLHKVARSPIPQQTSTTFIRNMFIQTHDTPNPNSLKFLPGRVVLESGTMDFAGPRDAYCSPLARQLFRIDGVKSVFFGPDFITITKADSESEWRVIKPDVFATIMDFFTSGLPVVNEADAPRADTAPSEDDDEVVAMIKELLDTRIRPTVQEDGGDVLYRGFEDGIVKLQLQGSCTSCPSSIITLKSGIQNMLQFYVPEVEGVEQVKEEDVNVEKEVR</sequence>
<feature type="compositionally biased region" description="Polar residues" evidence="12">
    <location>
        <begin position="614"/>
        <end position="623"/>
    </location>
</feature>
<comment type="similarity">
    <text evidence="2">Belongs to the NifU family.</text>
</comment>
<protein>
    <recommendedName>
        <fullName evidence="3">NFU1 iron-sulfur cluster scaffold homolog, mitochondrial</fullName>
    </recommendedName>
    <alternativeName>
        <fullName evidence="11">HIRA-interacting protein 5</fullName>
    </alternativeName>
</protein>
<dbReference type="GO" id="GO:0051536">
    <property type="term" value="F:iron-sulfur cluster binding"/>
    <property type="evidence" value="ECO:0007669"/>
    <property type="project" value="UniProtKB-KW"/>
</dbReference>
<feature type="region of interest" description="Disordered" evidence="12">
    <location>
        <begin position="516"/>
        <end position="566"/>
    </location>
</feature>
<feature type="region of interest" description="Disordered" evidence="12">
    <location>
        <begin position="334"/>
        <end position="411"/>
    </location>
</feature>
<evidence type="ECO:0000256" key="11">
    <source>
        <dbReference type="ARBA" id="ARBA00076495"/>
    </source>
</evidence>
<organism evidence="15 16">
    <name type="scientific">Onychostoma macrolepis</name>
    <dbReference type="NCBI Taxonomy" id="369639"/>
    <lineage>
        <taxon>Eukaryota</taxon>
        <taxon>Metazoa</taxon>
        <taxon>Chordata</taxon>
        <taxon>Craniata</taxon>
        <taxon>Vertebrata</taxon>
        <taxon>Euteleostomi</taxon>
        <taxon>Actinopterygii</taxon>
        <taxon>Neopterygii</taxon>
        <taxon>Teleostei</taxon>
        <taxon>Ostariophysi</taxon>
        <taxon>Cypriniformes</taxon>
        <taxon>Cyprinidae</taxon>
        <taxon>Acrossocheilinae</taxon>
        <taxon>Onychostoma</taxon>
    </lineage>
</organism>
<dbReference type="Pfam" id="PF08712">
    <property type="entry name" value="Nfu_N"/>
    <property type="match status" value="1"/>
</dbReference>
<gene>
    <name evidence="15" type="ORF">G5714_008872</name>
</gene>
<dbReference type="SMART" id="SM00932">
    <property type="entry name" value="Nfu_N"/>
    <property type="match status" value="1"/>
</dbReference>
<evidence type="ECO:0000259" key="14">
    <source>
        <dbReference type="PROSITE" id="PS50835"/>
    </source>
</evidence>
<dbReference type="Gene3D" id="3.30.300.130">
    <property type="entry name" value="Fe-S cluster assembly (FSCA)"/>
    <property type="match status" value="1"/>
</dbReference>
<feature type="compositionally biased region" description="Basic and acidic residues" evidence="12">
    <location>
        <begin position="278"/>
        <end position="288"/>
    </location>
</feature>
<evidence type="ECO:0000256" key="13">
    <source>
        <dbReference type="SAM" id="Phobius"/>
    </source>
</evidence>
<evidence type="ECO:0000256" key="1">
    <source>
        <dbReference type="ARBA" id="ARBA00004173"/>
    </source>
</evidence>
<feature type="region of interest" description="Disordered" evidence="12">
    <location>
        <begin position="579"/>
        <end position="677"/>
    </location>
</feature>
<dbReference type="Proteomes" id="UP000579812">
    <property type="component" value="Unassembled WGS sequence"/>
</dbReference>
<feature type="compositionally biased region" description="Basic and acidic residues" evidence="12">
    <location>
        <begin position="528"/>
        <end position="541"/>
    </location>
</feature>
<keyword evidence="13" id="KW-0472">Membrane</keyword>
<dbReference type="SUPFAM" id="SSF110836">
    <property type="entry name" value="Hypothetical protein SAV1430"/>
    <property type="match status" value="1"/>
</dbReference>
<evidence type="ECO:0000256" key="8">
    <source>
        <dbReference type="ARBA" id="ARBA00023128"/>
    </source>
</evidence>
<name>A0A7J6CQV1_9TELE</name>
<evidence type="ECO:0000256" key="5">
    <source>
        <dbReference type="ARBA" id="ARBA00022946"/>
    </source>
</evidence>
<dbReference type="Gene3D" id="2.60.40.10">
    <property type="entry name" value="Immunoglobulins"/>
    <property type="match status" value="1"/>
</dbReference>
<feature type="compositionally biased region" description="Polar residues" evidence="12">
    <location>
        <begin position="289"/>
        <end position="298"/>
    </location>
</feature>
<comment type="function">
    <text evidence="9">Iron-sulfur cluster scaffold protein which can assemble [4Fe-4S] clusters and deliver them to target proteins.</text>
</comment>
<keyword evidence="13" id="KW-1133">Transmembrane helix</keyword>
<dbReference type="InterPro" id="IPR014824">
    <property type="entry name" value="Nfu/NifU_N"/>
</dbReference>
<dbReference type="SUPFAM" id="SSF48726">
    <property type="entry name" value="Immunoglobulin"/>
    <property type="match status" value="1"/>
</dbReference>
<evidence type="ECO:0000256" key="6">
    <source>
        <dbReference type="ARBA" id="ARBA00023004"/>
    </source>
</evidence>
<dbReference type="CDD" id="cd00096">
    <property type="entry name" value="Ig"/>
    <property type="match status" value="1"/>
</dbReference>
<dbReference type="EMBL" id="JAAMOB010000008">
    <property type="protein sequence ID" value="KAF4109620.1"/>
    <property type="molecule type" value="Genomic_DNA"/>
</dbReference>
<dbReference type="GO" id="GO:0005506">
    <property type="term" value="F:iron ion binding"/>
    <property type="evidence" value="ECO:0007669"/>
    <property type="project" value="InterPro"/>
</dbReference>
<dbReference type="FunFam" id="3.30.1370.70:FF:000002">
    <property type="entry name" value="NFU1 iron-sulfur cluster scaffold homolog, mitochondrial"/>
    <property type="match status" value="1"/>
</dbReference>
<feature type="region of interest" description="Disordered" evidence="12">
    <location>
        <begin position="269"/>
        <end position="315"/>
    </location>
</feature>
<keyword evidence="6" id="KW-0408">Iron</keyword>
<dbReference type="Gene3D" id="3.30.1370.70">
    <property type="entry name" value="Scaffold protein Nfu/NifU, N-terminal domain"/>
    <property type="match status" value="1"/>
</dbReference>
<feature type="transmembrane region" description="Helical" evidence="13">
    <location>
        <begin position="137"/>
        <end position="159"/>
    </location>
</feature>
<dbReference type="InterPro" id="IPR036498">
    <property type="entry name" value="Nfu/NifU_N_sf"/>
</dbReference>
<feature type="compositionally biased region" description="Basic and acidic residues" evidence="12">
    <location>
        <begin position="598"/>
        <end position="611"/>
    </location>
</feature>
<keyword evidence="4" id="KW-0479">Metal-binding</keyword>
<dbReference type="AlphaFoldDB" id="A0A7J6CQV1"/>
<evidence type="ECO:0000313" key="15">
    <source>
        <dbReference type="EMBL" id="KAF4109620.1"/>
    </source>
</evidence>
<feature type="region of interest" description="Disordered" evidence="12">
    <location>
        <begin position="434"/>
        <end position="453"/>
    </location>
</feature>
<evidence type="ECO:0000256" key="9">
    <source>
        <dbReference type="ARBA" id="ARBA00057718"/>
    </source>
</evidence>
<accession>A0A7J6CQV1</accession>
<keyword evidence="13" id="KW-0812">Transmembrane</keyword>
<keyword evidence="16" id="KW-1185">Reference proteome</keyword>
<keyword evidence="7" id="KW-0411">Iron-sulfur</keyword>
<evidence type="ECO:0000256" key="10">
    <source>
        <dbReference type="ARBA" id="ARBA00062506"/>
    </source>
</evidence>
<feature type="domain" description="Ig-like" evidence="14">
    <location>
        <begin position="52"/>
        <end position="123"/>
    </location>
</feature>
<reference evidence="15 16" key="1">
    <citation type="submission" date="2020-04" db="EMBL/GenBank/DDBJ databases">
        <title>Chromosome-level genome assembly of a cyprinid fish Onychostoma macrolepis by integration of Nanopore Sequencing, Bionano and Hi-C technology.</title>
        <authorList>
            <person name="Wang D."/>
        </authorList>
    </citation>
    <scope>NUCLEOTIDE SEQUENCE [LARGE SCALE GENOMIC DNA]</scope>
    <source>
        <strain evidence="15">SWU-2019</strain>
        <tissue evidence="15">Muscle</tissue>
    </source>
</reference>
<keyword evidence="8" id="KW-0496">Mitochondrion</keyword>